<dbReference type="Proteomes" id="UP000887565">
    <property type="component" value="Unplaced"/>
</dbReference>
<protein>
    <submittedName>
        <fullName evidence="3">Uncharacterized protein</fullName>
    </submittedName>
</protein>
<dbReference type="AlphaFoldDB" id="A0A915IY02"/>
<evidence type="ECO:0000313" key="3">
    <source>
        <dbReference type="WBParaSite" id="nRc.2.0.1.t18627-RA"/>
    </source>
</evidence>
<proteinExistence type="predicted"/>
<feature type="transmembrane region" description="Helical" evidence="1">
    <location>
        <begin position="35"/>
        <end position="58"/>
    </location>
</feature>
<keyword evidence="1" id="KW-0472">Membrane</keyword>
<accession>A0A915IY02</accession>
<name>A0A915IY02_ROMCU</name>
<organism evidence="2 3">
    <name type="scientific">Romanomermis culicivorax</name>
    <name type="common">Nematode worm</name>
    <dbReference type="NCBI Taxonomy" id="13658"/>
    <lineage>
        <taxon>Eukaryota</taxon>
        <taxon>Metazoa</taxon>
        <taxon>Ecdysozoa</taxon>
        <taxon>Nematoda</taxon>
        <taxon>Enoplea</taxon>
        <taxon>Dorylaimia</taxon>
        <taxon>Mermithida</taxon>
        <taxon>Mermithoidea</taxon>
        <taxon>Mermithidae</taxon>
        <taxon>Romanomermis</taxon>
    </lineage>
</organism>
<evidence type="ECO:0000256" key="1">
    <source>
        <dbReference type="SAM" id="Phobius"/>
    </source>
</evidence>
<keyword evidence="1" id="KW-0812">Transmembrane</keyword>
<evidence type="ECO:0000313" key="2">
    <source>
        <dbReference type="Proteomes" id="UP000887565"/>
    </source>
</evidence>
<keyword evidence="1" id="KW-1133">Transmembrane helix</keyword>
<reference evidence="3" key="1">
    <citation type="submission" date="2022-11" db="UniProtKB">
        <authorList>
            <consortium name="WormBaseParasite"/>
        </authorList>
    </citation>
    <scope>IDENTIFICATION</scope>
</reference>
<sequence length="133" mass="14969">MSTPGHTVPIVMDKICRKFDETDEILRSRQNVPDWAVALFIFCSLASVLCLLIDVLLIRKKAFRSLAKNNGQRGRSLDGCQKRSDNVQVVAASTIIIHINYQQVDCPSRSSVPVSRLFHEVDYTDTPKVHDSL</sequence>
<keyword evidence="2" id="KW-1185">Reference proteome</keyword>
<dbReference type="WBParaSite" id="nRc.2.0.1.t18627-RA">
    <property type="protein sequence ID" value="nRc.2.0.1.t18627-RA"/>
    <property type="gene ID" value="nRc.2.0.1.g18627"/>
</dbReference>